<dbReference type="PANTHER" id="PTHR45657:SF3">
    <property type="entry name" value="TRANSPORTER, PUTATIVE (AFU_ORTHOLOGUE AFUA_5G09260)-RELATED"/>
    <property type="match status" value="1"/>
</dbReference>
<evidence type="ECO:0000256" key="1">
    <source>
        <dbReference type="SAM" id="MobiDB-lite"/>
    </source>
</evidence>
<dbReference type="SUPFAM" id="SSF52087">
    <property type="entry name" value="CRAL/TRIO domain"/>
    <property type="match status" value="1"/>
</dbReference>
<proteinExistence type="predicted"/>
<dbReference type="SMART" id="SM01100">
    <property type="entry name" value="CRAL_TRIO_N"/>
    <property type="match status" value="1"/>
</dbReference>
<keyword evidence="4" id="KW-1185">Reference proteome</keyword>
<dbReference type="InterPro" id="IPR011074">
    <property type="entry name" value="CRAL/TRIO_N_dom"/>
</dbReference>
<dbReference type="InParanoid" id="A0A165HNT8"/>
<dbReference type="CDD" id="cd00170">
    <property type="entry name" value="SEC14"/>
    <property type="match status" value="1"/>
</dbReference>
<dbReference type="AlphaFoldDB" id="A0A165HNT8"/>
<feature type="compositionally biased region" description="Gly residues" evidence="1">
    <location>
        <begin position="463"/>
        <end position="475"/>
    </location>
</feature>
<name>A0A165HNT8_9BASI</name>
<feature type="region of interest" description="Disordered" evidence="1">
    <location>
        <begin position="347"/>
        <end position="482"/>
    </location>
</feature>
<dbReference type="SMART" id="SM00516">
    <property type="entry name" value="SEC14"/>
    <property type="match status" value="1"/>
</dbReference>
<dbReference type="InterPro" id="IPR001251">
    <property type="entry name" value="CRAL-TRIO_dom"/>
</dbReference>
<evidence type="ECO:0000259" key="2">
    <source>
        <dbReference type="PROSITE" id="PS50191"/>
    </source>
</evidence>
<dbReference type="SUPFAM" id="SSF46938">
    <property type="entry name" value="CRAL/TRIO N-terminal domain"/>
    <property type="match status" value="1"/>
</dbReference>
<dbReference type="EMBL" id="KV423939">
    <property type="protein sequence ID" value="KZT59530.1"/>
    <property type="molecule type" value="Genomic_DNA"/>
</dbReference>
<evidence type="ECO:0000313" key="4">
    <source>
        <dbReference type="Proteomes" id="UP000076842"/>
    </source>
</evidence>
<dbReference type="Pfam" id="PF00650">
    <property type="entry name" value="CRAL_TRIO"/>
    <property type="match status" value="1"/>
</dbReference>
<feature type="compositionally biased region" description="Low complexity" evidence="1">
    <location>
        <begin position="361"/>
        <end position="370"/>
    </location>
</feature>
<dbReference type="InterPro" id="IPR036865">
    <property type="entry name" value="CRAL-TRIO_dom_sf"/>
</dbReference>
<dbReference type="Pfam" id="PF03765">
    <property type="entry name" value="CRAL_TRIO_N"/>
    <property type="match status" value="1"/>
</dbReference>
<protein>
    <submittedName>
        <fullName evidence="3">CRAL/TRIO domain-containing protein</fullName>
    </submittedName>
</protein>
<reference evidence="3 4" key="1">
    <citation type="journal article" date="2016" name="Mol. Biol. Evol.">
        <title>Comparative Genomics of Early-Diverging Mushroom-Forming Fungi Provides Insights into the Origins of Lignocellulose Decay Capabilities.</title>
        <authorList>
            <person name="Nagy L.G."/>
            <person name="Riley R."/>
            <person name="Tritt A."/>
            <person name="Adam C."/>
            <person name="Daum C."/>
            <person name="Floudas D."/>
            <person name="Sun H."/>
            <person name="Yadav J.S."/>
            <person name="Pangilinan J."/>
            <person name="Larsson K.H."/>
            <person name="Matsuura K."/>
            <person name="Barry K."/>
            <person name="Labutti K."/>
            <person name="Kuo R."/>
            <person name="Ohm R.A."/>
            <person name="Bhattacharya S.S."/>
            <person name="Shirouzu T."/>
            <person name="Yoshinaga Y."/>
            <person name="Martin F.M."/>
            <person name="Grigoriev I.V."/>
            <person name="Hibbett D.S."/>
        </authorList>
    </citation>
    <scope>NUCLEOTIDE SEQUENCE [LARGE SCALE GENOMIC DNA]</scope>
    <source>
        <strain evidence="3 4">HHB12733</strain>
    </source>
</reference>
<feature type="domain" description="CRAL-TRIO" evidence="2">
    <location>
        <begin position="90"/>
        <end position="289"/>
    </location>
</feature>
<dbReference type="Gene3D" id="1.10.8.20">
    <property type="entry name" value="N-terminal domain of phosphatidylinositol transfer protein sec14p"/>
    <property type="match status" value="1"/>
</dbReference>
<dbReference type="InterPro" id="IPR051026">
    <property type="entry name" value="PI/PC_transfer"/>
</dbReference>
<accession>A0A165HNT8</accession>
<dbReference type="Gene3D" id="3.40.525.10">
    <property type="entry name" value="CRAL-TRIO lipid binding domain"/>
    <property type="match status" value="1"/>
</dbReference>
<dbReference type="InterPro" id="IPR036273">
    <property type="entry name" value="CRAL/TRIO_N_dom_sf"/>
</dbReference>
<gene>
    <name evidence="3" type="ORF">CALCODRAFT_493460</name>
</gene>
<dbReference type="Proteomes" id="UP000076842">
    <property type="component" value="Unassembled WGS sequence"/>
</dbReference>
<dbReference type="PANTHER" id="PTHR45657">
    <property type="entry name" value="CRAL-TRIO DOMAIN-CONTAINING PROTEIN YKL091C-RELATED"/>
    <property type="match status" value="1"/>
</dbReference>
<dbReference type="PROSITE" id="PS50191">
    <property type="entry name" value="CRAL_TRIO"/>
    <property type="match status" value="1"/>
</dbReference>
<feature type="compositionally biased region" description="Low complexity" evidence="1">
    <location>
        <begin position="447"/>
        <end position="456"/>
    </location>
</feature>
<organism evidence="3 4">
    <name type="scientific">Calocera cornea HHB12733</name>
    <dbReference type="NCBI Taxonomy" id="1353952"/>
    <lineage>
        <taxon>Eukaryota</taxon>
        <taxon>Fungi</taxon>
        <taxon>Dikarya</taxon>
        <taxon>Basidiomycota</taxon>
        <taxon>Agaricomycotina</taxon>
        <taxon>Dacrymycetes</taxon>
        <taxon>Dacrymycetales</taxon>
        <taxon>Dacrymycetaceae</taxon>
        <taxon>Calocera</taxon>
    </lineage>
</organism>
<sequence>MKNNPFILTLSDKQQAALAQFKSLLQANGAYVPPGQRGVPASVDDLMLVRFLKARRWEPPAALQQFLATVAWRQEHGVDKLYREEVDPEEYEQWKQTYPKWTGRRDNHGNPLYVYKLAVLTSAALKELNKVPEAVRYRRIVALYELLHNLAFPMCLSVPIPPPLLPPGEELSHAPAAPAPLPPNSIRLIQNTTIIDFSGTSLGSMFSFRHHLAQASGLAQANHPETLGSIFVVGAPGWWSTVWGWIRNWFDEQTRAKVHIVPAGSPELLEFIPKENLPRAYGGELDWVYEDDPSWDADVAWHLREVGAPEVEGVSSLRGPVIVTPRTEERAIRVELVGKGRHEVLVPPQAAPVEDAGKEVLPPSTSTLPPSEIPVAPQAEEVPLTPGGPLTPAANLAPLPSDPSSTAAAPASASPSTAQNGFPHEHPQTTADSKGGFLPAPIGPGLGPATPGTPGFVPNLTGGILGTPRGEGGAEGLADGEGEGQAVNELAERVGAVQV</sequence>
<dbReference type="OrthoDB" id="30289at2759"/>
<feature type="compositionally biased region" description="Low complexity" evidence="1">
    <location>
        <begin position="387"/>
        <end position="418"/>
    </location>
</feature>
<evidence type="ECO:0000313" key="3">
    <source>
        <dbReference type="EMBL" id="KZT59530.1"/>
    </source>
</evidence>
<dbReference type="STRING" id="1353952.A0A165HNT8"/>